<name>A0A6J6D010_9ZZZZ</name>
<dbReference type="SFLD" id="SFLDS00029">
    <property type="entry name" value="Radical_SAM"/>
    <property type="match status" value="1"/>
</dbReference>
<comment type="similarity">
    <text evidence="7">Belongs to the radical SAM superfamily. Anaerobic sulfatase-maturating enzyme family.</text>
</comment>
<dbReference type="PROSITE" id="PS51918">
    <property type="entry name" value="RADICAL_SAM"/>
    <property type="match status" value="1"/>
</dbReference>
<evidence type="ECO:0000313" key="9">
    <source>
        <dbReference type="EMBL" id="CAB4556675.1"/>
    </source>
</evidence>
<dbReference type="GO" id="GO:0016491">
    <property type="term" value="F:oxidoreductase activity"/>
    <property type="evidence" value="ECO:0007669"/>
    <property type="project" value="InterPro"/>
</dbReference>
<dbReference type="GO" id="GO:0051539">
    <property type="term" value="F:4 iron, 4 sulfur cluster binding"/>
    <property type="evidence" value="ECO:0007669"/>
    <property type="project" value="UniProtKB-KW"/>
</dbReference>
<dbReference type="InterPro" id="IPR007197">
    <property type="entry name" value="rSAM"/>
</dbReference>
<dbReference type="EMBL" id="CAEZSU010000133">
    <property type="protein sequence ID" value="CAB4556675.1"/>
    <property type="molecule type" value="Genomic_DNA"/>
</dbReference>
<protein>
    <submittedName>
        <fullName evidence="9">Unannotated protein</fullName>
    </submittedName>
</protein>
<dbReference type="Gene3D" id="3.20.20.70">
    <property type="entry name" value="Aldolase class I"/>
    <property type="match status" value="1"/>
</dbReference>
<keyword evidence="4" id="KW-0479">Metal-binding</keyword>
<dbReference type="InterPro" id="IPR034491">
    <property type="entry name" value="Anaerob_Ser_sulfatase-maturase"/>
</dbReference>
<evidence type="ECO:0000256" key="3">
    <source>
        <dbReference type="ARBA" id="ARBA00022691"/>
    </source>
</evidence>
<dbReference type="SFLD" id="SFLDG01067">
    <property type="entry name" value="SPASM/twitch_domain_containing"/>
    <property type="match status" value="1"/>
</dbReference>
<comment type="cofactor">
    <cofactor evidence="1">
        <name>[4Fe-4S] cluster</name>
        <dbReference type="ChEBI" id="CHEBI:49883"/>
    </cofactor>
</comment>
<dbReference type="CDD" id="cd01335">
    <property type="entry name" value="Radical_SAM"/>
    <property type="match status" value="1"/>
</dbReference>
<dbReference type="SFLD" id="SFLDG01384">
    <property type="entry name" value="thioether_bond_formation_requi"/>
    <property type="match status" value="1"/>
</dbReference>
<keyword evidence="5" id="KW-0408">Iron</keyword>
<dbReference type="SFLD" id="SFLDF00285">
    <property type="entry name" value="anaerobic_Ser-type_sulfatase-m"/>
    <property type="match status" value="1"/>
</dbReference>
<evidence type="ECO:0000256" key="4">
    <source>
        <dbReference type="ARBA" id="ARBA00022723"/>
    </source>
</evidence>
<dbReference type="NCBIfam" id="TIGR03942">
    <property type="entry name" value="sulfatase_rSAM"/>
    <property type="match status" value="1"/>
</dbReference>
<evidence type="ECO:0000256" key="5">
    <source>
        <dbReference type="ARBA" id="ARBA00023004"/>
    </source>
</evidence>
<dbReference type="SFLD" id="SFLDG01386">
    <property type="entry name" value="main_SPASM_domain-containing"/>
    <property type="match status" value="1"/>
</dbReference>
<dbReference type="InterPro" id="IPR023885">
    <property type="entry name" value="4Fe4S-binding_SPASM_dom"/>
</dbReference>
<evidence type="ECO:0000256" key="6">
    <source>
        <dbReference type="ARBA" id="ARBA00023014"/>
    </source>
</evidence>
<accession>A0A6J6D010</accession>
<proteinExistence type="inferred from homology"/>
<evidence type="ECO:0000256" key="1">
    <source>
        <dbReference type="ARBA" id="ARBA00001966"/>
    </source>
</evidence>
<dbReference type="NCBIfam" id="TIGR04085">
    <property type="entry name" value="rSAM_more_4Fe4S"/>
    <property type="match status" value="1"/>
</dbReference>
<organism evidence="9">
    <name type="scientific">freshwater metagenome</name>
    <dbReference type="NCBI Taxonomy" id="449393"/>
    <lineage>
        <taxon>unclassified sequences</taxon>
        <taxon>metagenomes</taxon>
        <taxon>ecological metagenomes</taxon>
    </lineage>
</organism>
<dbReference type="Pfam" id="PF04055">
    <property type="entry name" value="Radical_SAM"/>
    <property type="match status" value="1"/>
</dbReference>
<feature type="domain" description="Radical SAM core" evidence="8">
    <location>
        <begin position="21"/>
        <end position="270"/>
    </location>
</feature>
<evidence type="ECO:0000259" key="8">
    <source>
        <dbReference type="PROSITE" id="PS51918"/>
    </source>
</evidence>
<dbReference type="InterPro" id="IPR047207">
    <property type="entry name" value="SPASM_anSME"/>
</dbReference>
<reference evidence="9" key="1">
    <citation type="submission" date="2020-05" db="EMBL/GenBank/DDBJ databases">
        <authorList>
            <person name="Chiriac C."/>
            <person name="Salcher M."/>
            <person name="Ghai R."/>
            <person name="Kavagutti S V."/>
        </authorList>
    </citation>
    <scope>NUCLEOTIDE SEQUENCE</scope>
</reference>
<evidence type="ECO:0000256" key="7">
    <source>
        <dbReference type="ARBA" id="ARBA00023601"/>
    </source>
</evidence>
<dbReference type="PANTHER" id="PTHR43273:SF3">
    <property type="entry name" value="ANAEROBIC SULFATASE-MATURATING ENZYME HOMOLOG ASLB-RELATED"/>
    <property type="match status" value="1"/>
</dbReference>
<dbReference type="AlphaFoldDB" id="A0A6J6D010"/>
<gene>
    <name evidence="9" type="ORF">UFOPK1495_01223</name>
</gene>
<sequence>MSQPVTFRRSGEPELPPTWPEGFPPAFHVLAKPTGAICNLDCTYCFFLSKEQLYPGDRFRMSDDLVTTYLTQLIEAHRTREITIAFQGGEPTLMGVEFYRRLVAKAKEIAGPQRLLEFTLQTNGTLLDDEWCEFLATENVLVGLSLDGPPAMHDAYRVDKQGRPTYDRVKAAWELLQRHNVATNVLCSVHAANADNGLEVYKHFRDDLGVRFIQLIPIVERATPELIVQADAGWGERASERPLYVQDGSLVTERSVTPEQWGKFLTAVFDEWVRNDVGEVFVPSFDAALAAWLGMQSSMCIFSETCGTAIALEHNGDVYSCDHYVEPEYLLGNISQRHLAEMVASPQQQAFGTAKATTLPSQCVTCEVRFACHGECPRNRFTATADGEDGLNYLCAGYYEFFTHIDGPMKVMAELLRTGRPADEVMKILAEAD</sequence>
<dbReference type="Pfam" id="PF13186">
    <property type="entry name" value="SPASM"/>
    <property type="match status" value="1"/>
</dbReference>
<evidence type="ECO:0000256" key="2">
    <source>
        <dbReference type="ARBA" id="ARBA00022485"/>
    </source>
</evidence>
<dbReference type="SUPFAM" id="SSF102114">
    <property type="entry name" value="Radical SAM enzymes"/>
    <property type="match status" value="1"/>
</dbReference>
<dbReference type="InterPro" id="IPR013785">
    <property type="entry name" value="Aldolase_TIM"/>
</dbReference>
<keyword evidence="2" id="KW-0004">4Fe-4S</keyword>
<dbReference type="InterPro" id="IPR023867">
    <property type="entry name" value="Sulphatase_maturase_rSAM"/>
</dbReference>
<dbReference type="CDD" id="cd21120">
    <property type="entry name" value="SPASM_anSME"/>
    <property type="match status" value="1"/>
</dbReference>
<dbReference type="SFLD" id="SFLDG01072">
    <property type="entry name" value="dehydrogenase_like"/>
    <property type="match status" value="1"/>
</dbReference>
<dbReference type="GO" id="GO:0046872">
    <property type="term" value="F:metal ion binding"/>
    <property type="evidence" value="ECO:0007669"/>
    <property type="project" value="UniProtKB-KW"/>
</dbReference>
<keyword evidence="3" id="KW-0949">S-adenosyl-L-methionine</keyword>
<dbReference type="PANTHER" id="PTHR43273">
    <property type="entry name" value="ANAEROBIC SULFATASE-MATURATING ENZYME HOMOLOG ASLB-RELATED"/>
    <property type="match status" value="1"/>
</dbReference>
<keyword evidence="6" id="KW-0411">Iron-sulfur</keyword>
<dbReference type="InterPro" id="IPR058240">
    <property type="entry name" value="rSAM_sf"/>
</dbReference>